<comment type="caution">
    <text evidence="2">The sequence shown here is derived from an EMBL/GenBank/DDBJ whole genome shotgun (WGS) entry which is preliminary data.</text>
</comment>
<protein>
    <recommendedName>
        <fullName evidence="4">Antitoxin</fullName>
    </recommendedName>
</protein>
<comment type="similarity">
    <text evidence="1">Belongs to the phD/YefM antitoxin family.</text>
</comment>
<sequence>MTRYITQREMRNDSAAIFRAVENGEHFILTRNGTPIAEVTPIQRRAFVPVEELQRLAAQLPRIDFDQFRADLDEYVDPYLGDDPWERQAARDDA</sequence>
<name>A0A918LFX6_9PSEU</name>
<evidence type="ECO:0008006" key="4">
    <source>
        <dbReference type="Google" id="ProtNLM"/>
    </source>
</evidence>
<keyword evidence="3" id="KW-1185">Reference proteome</keyword>
<reference evidence="2" key="1">
    <citation type="journal article" date="2014" name="Int. J. Syst. Evol. Microbiol.">
        <title>Complete genome sequence of Corynebacterium casei LMG S-19264T (=DSM 44701T), isolated from a smear-ripened cheese.</title>
        <authorList>
            <consortium name="US DOE Joint Genome Institute (JGI-PGF)"/>
            <person name="Walter F."/>
            <person name="Albersmeier A."/>
            <person name="Kalinowski J."/>
            <person name="Ruckert C."/>
        </authorList>
    </citation>
    <scope>NUCLEOTIDE SEQUENCE</scope>
    <source>
        <strain evidence="2">JCM 3276</strain>
    </source>
</reference>
<evidence type="ECO:0000313" key="3">
    <source>
        <dbReference type="Proteomes" id="UP000660680"/>
    </source>
</evidence>
<organism evidence="2 3">
    <name type="scientific">Actinokineospora fastidiosa</name>
    <dbReference type="NCBI Taxonomy" id="1816"/>
    <lineage>
        <taxon>Bacteria</taxon>
        <taxon>Bacillati</taxon>
        <taxon>Actinomycetota</taxon>
        <taxon>Actinomycetes</taxon>
        <taxon>Pseudonocardiales</taxon>
        <taxon>Pseudonocardiaceae</taxon>
        <taxon>Actinokineospora</taxon>
    </lineage>
</organism>
<dbReference type="SUPFAM" id="SSF143120">
    <property type="entry name" value="YefM-like"/>
    <property type="match status" value="1"/>
</dbReference>
<dbReference type="InterPro" id="IPR036165">
    <property type="entry name" value="YefM-like_sf"/>
</dbReference>
<accession>A0A918LFX6</accession>
<dbReference type="Proteomes" id="UP000660680">
    <property type="component" value="Unassembled WGS sequence"/>
</dbReference>
<dbReference type="EMBL" id="BMRB01000003">
    <property type="protein sequence ID" value="GGS41907.1"/>
    <property type="molecule type" value="Genomic_DNA"/>
</dbReference>
<dbReference type="RefSeq" id="WP_189212122.1">
    <property type="nucleotide sequence ID" value="NZ_BMRB01000003.1"/>
</dbReference>
<dbReference type="AlphaFoldDB" id="A0A918LFX6"/>
<proteinExistence type="inferred from homology"/>
<evidence type="ECO:0000313" key="2">
    <source>
        <dbReference type="EMBL" id="GGS41907.1"/>
    </source>
</evidence>
<reference evidence="2" key="2">
    <citation type="submission" date="2020-09" db="EMBL/GenBank/DDBJ databases">
        <authorList>
            <person name="Sun Q."/>
            <person name="Ohkuma M."/>
        </authorList>
    </citation>
    <scope>NUCLEOTIDE SEQUENCE</scope>
    <source>
        <strain evidence="2">JCM 3276</strain>
    </source>
</reference>
<evidence type="ECO:0000256" key="1">
    <source>
        <dbReference type="ARBA" id="ARBA00009981"/>
    </source>
</evidence>
<gene>
    <name evidence="2" type="ORF">GCM10010171_40810</name>
</gene>